<dbReference type="SMART" id="SM00913">
    <property type="entry name" value="IBN_N"/>
    <property type="match status" value="1"/>
</dbReference>
<keyword evidence="3" id="KW-0813">Transport</keyword>
<evidence type="ECO:0000256" key="2">
    <source>
        <dbReference type="ARBA" id="ARBA00004496"/>
    </source>
</evidence>
<keyword evidence="9" id="KW-1185">Reference proteome</keyword>
<dbReference type="Pfam" id="PF08506">
    <property type="entry name" value="Cse1"/>
    <property type="match status" value="1"/>
</dbReference>
<proteinExistence type="predicted"/>
<dbReference type="Gene3D" id="1.25.10.10">
    <property type="entry name" value="Leucine-rich Repeat Variant"/>
    <property type="match status" value="1"/>
</dbReference>
<evidence type="ECO:0000313" key="8">
    <source>
        <dbReference type="EMBL" id="WBW75035.1"/>
    </source>
</evidence>
<sequence length="1031" mass="116683">MSLVEHFDATLNADPNTRTRAELSLKQLEKDPNFVLAVLQLLSDQSNALPTQQAAVIYLKNRIARSWTTIDDAPSVLDIPLEQKALFRQNILPVLLQSPIFTRSHLIAILNIILSTDFPDQWPGFSELTANLVQSNEQCEVYAGLICLHELSKVYRWRLDDRQRDIGPLISAIFPIILQIAHNLINMEDNDSAEMLRLILKTFKSVIALELPTELLANDMILAWIQLLLAVVQKPIPASVMALDSEMRQAHVWHKCKKWAYYSLNRIFTRYGEPSSLYGESANKYRNFAKNFIANIVPSILETYLQQTVLWSQGQLWLSPRILYFLGCFYEECVKPKSTWQLLQPHLRLLIGDFVFPQLCMSEEDEELWDLDPVEFIHKYIDIYDDFNSADVAASRFLVRLASKRKKDTFMGILTFASDALNQYAASAPNEKNPRQKEGALRMVAAVSNSILSKNSPVAGMMQDFIVAHVMPEFSSPVGYLRSRACEMINRFSDITWNDKSQLLIVYHSVLNCLQDSDLPVRVQAALALQPLMRHVEVHDVMTAHVPTIMQNLLYLANEIDIDALSSCMEEFVSSFSHELTPFAAQLAKQLRDTFLKFMQESIEQSNTAEDFDTLVDDKSIAAIGILNTLSTMILSLENTVDVLREIEVILLPIISFVLDNNIFDVFAEMFEIVDGCTFASKEISPVMWTVFQKLHGVLKESGIEFVEDATPALSNFITYGGKDFAARPDYIAAMVDIILQVFNSDHLAVNDRIAACKLMELLMLNYRGLLDQYVPTFIEIAGNLLLVSEKPTSQIYRVFLCEVIINALYYNPGMTLGVLQMQQWTAPFFAMWFKDIASFTRVHDKKLCLVAILSMIPLSAEQVALALQDNWNHVMKIMISLLKTLPDALAARAELEKEYDGETFNLTSSGWNDGIDWEADEDDGVDDFAVEYDGPDLEGDVSGDAADELDDFERYQGNYLLDEDPLFHTSLDQIEPFSLFQDFMVHLKDSSPIVMQDMLKNLNAEEQQSLQTLLNEQPAALAASAASANQ</sequence>
<dbReference type="PANTHER" id="PTHR10997:SF18">
    <property type="entry name" value="D-IMPORTIN 7_RANBP7"/>
    <property type="match status" value="1"/>
</dbReference>
<dbReference type="GO" id="GO:0031267">
    <property type="term" value="F:small GTPase binding"/>
    <property type="evidence" value="ECO:0007669"/>
    <property type="project" value="InterPro"/>
</dbReference>
<evidence type="ECO:0000313" key="9">
    <source>
        <dbReference type="Proteomes" id="UP001212411"/>
    </source>
</evidence>
<evidence type="ECO:0000259" key="7">
    <source>
        <dbReference type="PROSITE" id="PS50166"/>
    </source>
</evidence>
<evidence type="ECO:0000256" key="3">
    <source>
        <dbReference type="ARBA" id="ARBA00022448"/>
    </source>
</evidence>
<dbReference type="KEGG" id="som:SOMG_04529"/>
<evidence type="ECO:0000256" key="4">
    <source>
        <dbReference type="ARBA" id="ARBA00022490"/>
    </source>
</evidence>
<dbReference type="SUPFAM" id="SSF48371">
    <property type="entry name" value="ARM repeat"/>
    <property type="match status" value="1"/>
</dbReference>
<dbReference type="PROSITE" id="PS50166">
    <property type="entry name" value="IMPORTIN_B_NT"/>
    <property type="match status" value="1"/>
</dbReference>
<dbReference type="EMBL" id="CP115613">
    <property type="protein sequence ID" value="WBW75035.1"/>
    <property type="molecule type" value="Genomic_DNA"/>
</dbReference>
<keyword evidence="6" id="KW-0539">Nucleus</keyword>
<dbReference type="InterPro" id="IPR013598">
    <property type="entry name" value="Exportin-1/Importin-b-like"/>
</dbReference>
<reference evidence="8 9" key="1">
    <citation type="journal article" date="2023" name="G3 (Bethesda)">
        <title>A high-quality reference genome for the fission yeast Schizosaccharomyces osmophilus.</title>
        <authorList>
            <person name="Jia G.S."/>
            <person name="Zhang W.C."/>
            <person name="Liang Y."/>
            <person name="Liu X.H."/>
            <person name="Rhind N."/>
            <person name="Pidoux A."/>
            <person name="Brysch-Herzberg M."/>
            <person name="Du L.L."/>
        </authorList>
    </citation>
    <scope>NUCLEOTIDE SEQUENCE [LARGE SCALE GENOMIC DNA]</scope>
    <source>
        <strain evidence="8 9">CBS 15793</strain>
    </source>
</reference>
<dbReference type="Proteomes" id="UP001212411">
    <property type="component" value="Chromosome 3"/>
</dbReference>
<protein>
    <submittedName>
        <fullName evidence="8">Karyopherin/importin beta family nuclear import/export signal receptor Nmd5</fullName>
    </submittedName>
</protein>
<dbReference type="InterPro" id="IPR016024">
    <property type="entry name" value="ARM-type_fold"/>
</dbReference>
<dbReference type="RefSeq" id="XP_056039278.1">
    <property type="nucleotide sequence ID" value="XM_056183313.1"/>
</dbReference>
<dbReference type="GO" id="GO:0005635">
    <property type="term" value="C:nuclear envelope"/>
    <property type="evidence" value="ECO:0007669"/>
    <property type="project" value="TreeGrafter"/>
</dbReference>
<feature type="domain" description="Importin N-terminal" evidence="7">
    <location>
        <begin position="21"/>
        <end position="97"/>
    </location>
</feature>
<name>A0AAF0AYH2_9SCHI</name>
<dbReference type="GO" id="GO:0005829">
    <property type="term" value="C:cytosol"/>
    <property type="evidence" value="ECO:0007669"/>
    <property type="project" value="TreeGrafter"/>
</dbReference>
<dbReference type="Pfam" id="PF03810">
    <property type="entry name" value="IBN_N"/>
    <property type="match status" value="1"/>
</dbReference>
<dbReference type="InterPro" id="IPR001494">
    <property type="entry name" value="Importin-beta_N"/>
</dbReference>
<comment type="subcellular location">
    <subcellularLocation>
        <location evidence="2">Cytoplasm</location>
    </subcellularLocation>
    <subcellularLocation>
        <location evidence="1">Nucleus</location>
    </subcellularLocation>
</comment>
<keyword evidence="8" id="KW-0675">Receptor</keyword>
<dbReference type="GO" id="GO:0006606">
    <property type="term" value="P:protein import into nucleus"/>
    <property type="evidence" value="ECO:0007669"/>
    <property type="project" value="TreeGrafter"/>
</dbReference>
<dbReference type="InterPro" id="IPR013713">
    <property type="entry name" value="XPO2_central"/>
</dbReference>
<evidence type="ECO:0000256" key="5">
    <source>
        <dbReference type="ARBA" id="ARBA00022927"/>
    </source>
</evidence>
<dbReference type="FunFam" id="1.25.10.10:FF:000244">
    <property type="entry name" value="Nonsense-mediated mRNA decay protein"/>
    <property type="match status" value="1"/>
</dbReference>
<gene>
    <name evidence="8" type="primary">nmd5</name>
    <name evidence="8" type="ORF">SOMG_04529</name>
</gene>
<dbReference type="GeneID" id="80878002"/>
<organism evidence="8 9">
    <name type="scientific">Schizosaccharomyces osmophilus</name>
    <dbReference type="NCBI Taxonomy" id="2545709"/>
    <lineage>
        <taxon>Eukaryota</taxon>
        <taxon>Fungi</taxon>
        <taxon>Dikarya</taxon>
        <taxon>Ascomycota</taxon>
        <taxon>Taphrinomycotina</taxon>
        <taxon>Schizosaccharomycetes</taxon>
        <taxon>Schizosaccharomycetales</taxon>
        <taxon>Schizosaccharomycetaceae</taxon>
        <taxon>Schizosaccharomyces</taxon>
    </lineage>
</organism>
<keyword evidence="5" id="KW-0653">Protein transport</keyword>
<keyword evidence="4" id="KW-0963">Cytoplasm</keyword>
<dbReference type="AlphaFoldDB" id="A0AAF0AYH2"/>
<dbReference type="Pfam" id="PF08389">
    <property type="entry name" value="Xpo1"/>
    <property type="match status" value="1"/>
</dbReference>
<dbReference type="PANTHER" id="PTHR10997">
    <property type="entry name" value="IMPORTIN-7, 8, 11"/>
    <property type="match status" value="1"/>
</dbReference>
<evidence type="ECO:0000256" key="1">
    <source>
        <dbReference type="ARBA" id="ARBA00004123"/>
    </source>
</evidence>
<evidence type="ECO:0000256" key="6">
    <source>
        <dbReference type="ARBA" id="ARBA00023242"/>
    </source>
</evidence>
<dbReference type="InterPro" id="IPR011989">
    <property type="entry name" value="ARM-like"/>
</dbReference>
<accession>A0AAF0AYH2</accession>